<dbReference type="SUPFAM" id="SSF52047">
    <property type="entry name" value="RNI-like"/>
    <property type="match status" value="1"/>
</dbReference>
<dbReference type="AlphaFoldDB" id="A0A2A9NB23"/>
<feature type="domain" description="F-box" evidence="1">
    <location>
        <begin position="17"/>
        <end position="71"/>
    </location>
</feature>
<accession>A0A2A9NB23</accession>
<sequence length="441" mass="49909">MKCHAQVRSEGILSPTEKLPTELWVEIFLYCILDVSYLTRNHRPHIPIIFRLSHVCQSWRRICLSTPELWAVIRIPLDFPDILANATTNYISLMLRYSDPTPLTLSIVFTRESTEHLAPFKLLLKHVHRWQFVQMFGLSLGTTPLVGLHAPLLKHLRITSSFADGQQLQFPFASCPALERLSWPQPYLETGPNAPIPWDRLASLNLWDLTPFQAVHFLRCCSRLSKATFVLRPSPDGGEQQDPDSPPHVLSVIQHQLTELLLCGHLWGGDLFFNTLCLPRLSYLSVRLCEISSLAGFLRRSNCTLLALSVIDFLEDPATLFDILATPACPSLTQLEVRPFDRRRGFLPDRLMEALTFDASKNSSPAGMSTVFCPNLTQLTLTSVLPTTPGLLGRMIESRFKQVNGCLKHFEYTHRGADKSDLDILTKLQEMGYRVELHSNG</sequence>
<dbReference type="Pfam" id="PF12937">
    <property type="entry name" value="F-box-like"/>
    <property type="match status" value="1"/>
</dbReference>
<dbReference type="InterPro" id="IPR001810">
    <property type="entry name" value="F-box_dom"/>
</dbReference>
<dbReference type="OrthoDB" id="3365698at2759"/>
<evidence type="ECO:0000313" key="3">
    <source>
        <dbReference type="Proteomes" id="UP000242287"/>
    </source>
</evidence>
<dbReference type="Gene3D" id="1.20.1280.50">
    <property type="match status" value="1"/>
</dbReference>
<dbReference type="Proteomes" id="UP000242287">
    <property type="component" value="Unassembled WGS sequence"/>
</dbReference>
<organism evidence="2 3">
    <name type="scientific">Amanita thiersii Skay4041</name>
    <dbReference type="NCBI Taxonomy" id="703135"/>
    <lineage>
        <taxon>Eukaryota</taxon>
        <taxon>Fungi</taxon>
        <taxon>Dikarya</taxon>
        <taxon>Basidiomycota</taxon>
        <taxon>Agaricomycotina</taxon>
        <taxon>Agaricomycetes</taxon>
        <taxon>Agaricomycetidae</taxon>
        <taxon>Agaricales</taxon>
        <taxon>Pluteineae</taxon>
        <taxon>Amanitaceae</taxon>
        <taxon>Amanita</taxon>
    </lineage>
</organism>
<evidence type="ECO:0000313" key="2">
    <source>
        <dbReference type="EMBL" id="PFH46514.1"/>
    </source>
</evidence>
<keyword evidence="3" id="KW-1185">Reference proteome</keyword>
<evidence type="ECO:0000259" key="1">
    <source>
        <dbReference type="Pfam" id="PF12937"/>
    </source>
</evidence>
<name>A0A2A9NB23_9AGAR</name>
<dbReference type="EMBL" id="KZ302183">
    <property type="protein sequence ID" value="PFH46514.1"/>
    <property type="molecule type" value="Genomic_DNA"/>
</dbReference>
<reference evidence="2 3" key="1">
    <citation type="submission" date="2014-02" db="EMBL/GenBank/DDBJ databases">
        <title>Transposable element dynamics among asymbiotic and ectomycorrhizal Amanita fungi.</title>
        <authorList>
            <consortium name="DOE Joint Genome Institute"/>
            <person name="Hess J."/>
            <person name="Skrede I."/>
            <person name="Wolfe B."/>
            <person name="LaButti K."/>
            <person name="Ohm R.A."/>
            <person name="Grigoriev I.V."/>
            <person name="Pringle A."/>
        </authorList>
    </citation>
    <scope>NUCLEOTIDE SEQUENCE [LARGE SCALE GENOMIC DNA]</scope>
    <source>
        <strain evidence="2 3">SKay4041</strain>
    </source>
</reference>
<proteinExistence type="predicted"/>
<protein>
    <recommendedName>
        <fullName evidence="1">F-box domain-containing protein</fullName>
    </recommendedName>
</protein>
<dbReference type="PANTHER" id="PTHR38926">
    <property type="entry name" value="F-BOX DOMAIN CONTAINING PROTEIN, EXPRESSED"/>
    <property type="match status" value="1"/>
</dbReference>
<dbReference type="PANTHER" id="PTHR38926:SF72">
    <property type="entry name" value="IM:7136021-RELATED"/>
    <property type="match status" value="1"/>
</dbReference>
<gene>
    <name evidence="2" type="ORF">AMATHDRAFT_50993</name>
</gene>